<dbReference type="EMBL" id="CAIX01000026">
    <property type="protein sequence ID" value="CCI41901.1"/>
    <property type="molecule type" value="Genomic_DNA"/>
</dbReference>
<gene>
    <name evidence="2" type="ORF">BN9_026850</name>
</gene>
<sequence>MHKKLLFSLTTIAKRNDEYGNEDQWSCTRIVDCRERQNHEEAGVFKALGCSVMIMTTLLVLVQINLKKRSKHCFLSSKSTRTYHNVARNLKKYICTSSSYVDRHD</sequence>
<accession>A0A024G594</accession>
<evidence type="ECO:0000313" key="2">
    <source>
        <dbReference type="EMBL" id="CCI41901.1"/>
    </source>
</evidence>
<proteinExistence type="predicted"/>
<comment type="caution">
    <text evidence="2">The sequence shown here is derived from an EMBL/GenBank/DDBJ whole genome shotgun (WGS) entry which is preliminary data.</text>
</comment>
<dbReference type="InParanoid" id="A0A024G594"/>
<keyword evidence="3" id="KW-1185">Reference proteome</keyword>
<name>A0A024G594_9STRA</name>
<evidence type="ECO:0000256" key="1">
    <source>
        <dbReference type="SAM" id="Phobius"/>
    </source>
</evidence>
<dbReference type="Proteomes" id="UP000053237">
    <property type="component" value="Unassembled WGS sequence"/>
</dbReference>
<protein>
    <submittedName>
        <fullName evidence="2">Uncharacterized protein</fullName>
    </submittedName>
</protein>
<keyword evidence="1" id="KW-1133">Transmembrane helix</keyword>
<feature type="transmembrane region" description="Helical" evidence="1">
    <location>
        <begin position="44"/>
        <end position="62"/>
    </location>
</feature>
<reference evidence="2 3" key="1">
    <citation type="submission" date="2012-05" db="EMBL/GenBank/DDBJ databases">
        <title>Recombination and specialization in a pathogen metapopulation.</title>
        <authorList>
            <person name="Gardiner A."/>
            <person name="Kemen E."/>
            <person name="Schultz-Larsen T."/>
            <person name="MacLean D."/>
            <person name="Van Oosterhout C."/>
            <person name="Jones J.D.G."/>
        </authorList>
    </citation>
    <scope>NUCLEOTIDE SEQUENCE [LARGE SCALE GENOMIC DNA]</scope>
    <source>
        <strain evidence="2 3">Ac Nc2</strain>
    </source>
</reference>
<keyword evidence="1" id="KW-0812">Transmembrane</keyword>
<keyword evidence="1" id="KW-0472">Membrane</keyword>
<organism evidence="2 3">
    <name type="scientific">Albugo candida</name>
    <dbReference type="NCBI Taxonomy" id="65357"/>
    <lineage>
        <taxon>Eukaryota</taxon>
        <taxon>Sar</taxon>
        <taxon>Stramenopiles</taxon>
        <taxon>Oomycota</taxon>
        <taxon>Peronosporomycetes</taxon>
        <taxon>Albuginales</taxon>
        <taxon>Albuginaceae</taxon>
        <taxon>Albugo</taxon>
    </lineage>
</organism>
<dbReference type="AlphaFoldDB" id="A0A024G594"/>
<evidence type="ECO:0000313" key="3">
    <source>
        <dbReference type="Proteomes" id="UP000053237"/>
    </source>
</evidence>
<dbReference type="OrthoDB" id="100006at2759"/>